<proteinExistence type="predicted"/>
<gene>
    <name evidence="2" type="ORF">DMB68_20585</name>
</gene>
<keyword evidence="1" id="KW-0472">Membrane</keyword>
<keyword evidence="3" id="KW-1185">Reference proteome</keyword>
<reference evidence="2 3" key="1">
    <citation type="submission" date="2018-05" db="EMBL/GenBank/DDBJ databases">
        <title>Flavobacterium sp. strain IMCC34758, incomplete genome.</title>
        <authorList>
            <person name="Joung Y."/>
        </authorList>
    </citation>
    <scope>NUCLEOTIDE SEQUENCE [LARGE SCALE GENOMIC DNA]</scope>
    <source>
        <strain evidence="2 3">IMCC34758</strain>
    </source>
</reference>
<evidence type="ECO:0000256" key="1">
    <source>
        <dbReference type="SAM" id="Phobius"/>
    </source>
</evidence>
<evidence type="ECO:0000313" key="3">
    <source>
        <dbReference type="Proteomes" id="UP000247681"/>
    </source>
</evidence>
<feature type="transmembrane region" description="Helical" evidence="1">
    <location>
        <begin position="32"/>
        <end position="50"/>
    </location>
</feature>
<keyword evidence="1" id="KW-1133">Transmembrane helix</keyword>
<dbReference type="AlphaFoldDB" id="A0A2V4BWQ1"/>
<feature type="transmembrane region" description="Helical" evidence="1">
    <location>
        <begin position="7"/>
        <end position="26"/>
    </location>
</feature>
<name>A0A2V4BWQ1_9FLAO</name>
<evidence type="ECO:0000313" key="2">
    <source>
        <dbReference type="EMBL" id="PXY43441.1"/>
    </source>
</evidence>
<organism evidence="2 3">
    <name type="scientific">Flavobacterium hydrophilum</name>
    <dbReference type="NCBI Taxonomy" id="2211445"/>
    <lineage>
        <taxon>Bacteria</taxon>
        <taxon>Pseudomonadati</taxon>
        <taxon>Bacteroidota</taxon>
        <taxon>Flavobacteriia</taxon>
        <taxon>Flavobacteriales</taxon>
        <taxon>Flavobacteriaceae</taxon>
        <taxon>Flavobacterium</taxon>
    </lineage>
</organism>
<dbReference type="EMBL" id="QJHL01000006">
    <property type="protein sequence ID" value="PXY43441.1"/>
    <property type="molecule type" value="Genomic_DNA"/>
</dbReference>
<protein>
    <submittedName>
        <fullName evidence="2">Uncharacterized protein</fullName>
    </submittedName>
</protein>
<comment type="caution">
    <text evidence="2">The sequence shown here is derived from an EMBL/GenBank/DDBJ whole genome shotgun (WGS) entry which is preliminary data.</text>
</comment>
<keyword evidence="1" id="KW-0812">Transmembrane</keyword>
<dbReference type="Proteomes" id="UP000247681">
    <property type="component" value="Unassembled WGS sequence"/>
</dbReference>
<sequence length="60" mass="7028">MKKPALKILAFAIIISLMVIANMIVFRSRAPLFWIITFIISILILILFPYKAFFKEKNQK</sequence>
<accession>A0A2V4BWQ1</accession>